<feature type="domain" description="Helicase ATP-binding" evidence="9">
    <location>
        <begin position="43"/>
        <end position="208"/>
    </location>
</feature>
<dbReference type="SUPFAM" id="SSF52540">
    <property type="entry name" value="P-loop containing nucleoside triphosphate hydrolases"/>
    <property type="match status" value="1"/>
</dbReference>
<evidence type="ECO:0000256" key="3">
    <source>
        <dbReference type="ARBA" id="ARBA00022741"/>
    </source>
</evidence>
<evidence type="ECO:0000256" key="7">
    <source>
        <dbReference type="ARBA" id="ARBA00047984"/>
    </source>
</evidence>
<dbReference type="OrthoDB" id="10253254at2759"/>
<evidence type="ECO:0000259" key="9">
    <source>
        <dbReference type="PROSITE" id="PS51192"/>
    </source>
</evidence>
<name>A0A9W7FG10_9STRA</name>
<dbReference type="Proteomes" id="UP001165122">
    <property type="component" value="Unassembled WGS sequence"/>
</dbReference>
<dbReference type="CDD" id="cd18791">
    <property type="entry name" value="SF2_C_RHA"/>
    <property type="match status" value="1"/>
</dbReference>
<dbReference type="SMART" id="SM00847">
    <property type="entry name" value="HA2"/>
    <property type="match status" value="1"/>
</dbReference>
<evidence type="ECO:0000256" key="6">
    <source>
        <dbReference type="ARBA" id="ARBA00022840"/>
    </source>
</evidence>
<evidence type="ECO:0000256" key="1">
    <source>
        <dbReference type="ARBA" id="ARBA00008792"/>
    </source>
</evidence>
<dbReference type="Gene3D" id="1.20.120.1080">
    <property type="match status" value="1"/>
</dbReference>
<evidence type="ECO:0000256" key="8">
    <source>
        <dbReference type="SAM" id="MobiDB-lite"/>
    </source>
</evidence>
<dbReference type="GO" id="GO:0003723">
    <property type="term" value="F:RNA binding"/>
    <property type="evidence" value="ECO:0007669"/>
    <property type="project" value="TreeGrafter"/>
</dbReference>
<protein>
    <recommendedName>
        <fullName evidence="2">RNA helicase</fullName>
        <ecNumber evidence="2">3.6.4.13</ecNumber>
    </recommendedName>
</protein>
<dbReference type="InterPro" id="IPR007502">
    <property type="entry name" value="Helicase-assoc_dom"/>
</dbReference>
<dbReference type="SMART" id="SM00490">
    <property type="entry name" value="HELICc"/>
    <property type="match status" value="1"/>
</dbReference>
<keyword evidence="3" id="KW-0547">Nucleotide-binding</keyword>
<reference evidence="12" key="1">
    <citation type="journal article" date="2023" name="Commun. Biol.">
        <title>Genome analysis of Parmales, the sister group of diatoms, reveals the evolutionary specialization of diatoms from phago-mixotrophs to photoautotrophs.</title>
        <authorList>
            <person name="Ban H."/>
            <person name="Sato S."/>
            <person name="Yoshikawa S."/>
            <person name="Yamada K."/>
            <person name="Nakamura Y."/>
            <person name="Ichinomiya M."/>
            <person name="Sato N."/>
            <person name="Blanc-Mathieu R."/>
            <person name="Endo H."/>
            <person name="Kuwata A."/>
            <person name="Ogata H."/>
        </authorList>
    </citation>
    <scope>NUCLEOTIDE SEQUENCE [LARGE SCALE GENOMIC DNA]</scope>
    <source>
        <strain evidence="12">NIES 3700</strain>
    </source>
</reference>
<evidence type="ECO:0000313" key="11">
    <source>
        <dbReference type="EMBL" id="GMI11399.1"/>
    </source>
</evidence>
<evidence type="ECO:0000256" key="4">
    <source>
        <dbReference type="ARBA" id="ARBA00022801"/>
    </source>
</evidence>
<dbReference type="Pfam" id="PF21010">
    <property type="entry name" value="HA2_C"/>
    <property type="match status" value="1"/>
</dbReference>
<keyword evidence="12" id="KW-1185">Reference proteome</keyword>
<keyword evidence="6" id="KW-0067">ATP-binding</keyword>
<dbReference type="Gene3D" id="3.40.50.300">
    <property type="entry name" value="P-loop containing nucleotide triphosphate hydrolases"/>
    <property type="match status" value="2"/>
</dbReference>
<keyword evidence="4" id="KW-0378">Hydrolase</keyword>
<accession>A0A9W7FG10</accession>
<dbReference type="SMART" id="SM00487">
    <property type="entry name" value="DEXDc"/>
    <property type="match status" value="1"/>
</dbReference>
<comment type="caution">
    <text evidence="11">The sequence shown here is derived from an EMBL/GenBank/DDBJ whole genome shotgun (WGS) entry which is preliminary data.</text>
</comment>
<dbReference type="PROSITE" id="PS51194">
    <property type="entry name" value="HELICASE_CTER"/>
    <property type="match status" value="1"/>
</dbReference>
<dbReference type="Pfam" id="PF00270">
    <property type="entry name" value="DEAD"/>
    <property type="match status" value="1"/>
</dbReference>
<dbReference type="PROSITE" id="PS51192">
    <property type="entry name" value="HELICASE_ATP_BIND_1"/>
    <property type="match status" value="1"/>
</dbReference>
<comment type="similarity">
    <text evidence="1">Belongs to the DEAD box helicase family. DEAH subfamily.</text>
</comment>
<dbReference type="Pfam" id="PF00271">
    <property type="entry name" value="Helicase_C"/>
    <property type="match status" value="1"/>
</dbReference>
<feature type="domain" description="Helicase C-terminal" evidence="10">
    <location>
        <begin position="239"/>
        <end position="414"/>
    </location>
</feature>
<dbReference type="InterPro" id="IPR001650">
    <property type="entry name" value="Helicase_C-like"/>
</dbReference>
<evidence type="ECO:0000256" key="2">
    <source>
        <dbReference type="ARBA" id="ARBA00012552"/>
    </source>
</evidence>
<dbReference type="InterPro" id="IPR014001">
    <property type="entry name" value="Helicase_ATP-bd"/>
</dbReference>
<feature type="region of interest" description="Disordered" evidence="8">
    <location>
        <begin position="1"/>
        <end position="20"/>
    </location>
</feature>
<sequence length="684" mass="76144">MWKPGAPAPDSLRSEAPSDVNSSMFQPSIANTLPINVHRRQILYALERHKVVIIVGETGSGKSTQIPKFLLEGSWCEKNYQVVCSQPRRLAAVKLAERVGSEVRFKHGAGSVGYKVRFDDQTNEQTKIKFVTDGILVRESLSDPLLDDYSVCIVDEAHERNLNQDVLFGLLKKIRKRRENLRIIVCSATIDAQAFLDFFCDKKEEGEASDGVIISVDGRQHPVESMYLESPCANYLQTSCETVLQIHESEADGDILIFLPTADDIERCIAMTDDMQKRKKSPKKLQLTLMPLYAALPVHLQKMPFNNTPGKRKAIFATSIAETSITLPMVKFVVDAGWVKLPFFDADRGFERLVVTNVSKASANQRAGRAGRTSPGKCYRLYPHSSFLKFPDMTPPEISRTPLSSFVLTMKALGIDNIMKFDLLTPPSIESMCFALEELFAVGAIDEKCALVEGVGDLLAEFPVEVKLGRSLLAAFEFGCVEEVISVAAASQVNNVFHYARNPAQKQNRDAAVSEYVHNSGDHLTFARIFDDNQWKDGNLCRDRFLNFRALQKANEVRGQLRGFCRRLAGGVKNLPSVGVGEEESDVAILKALTKGHVFNVAKLSSDGKYRTLRGNNSVIVSPMSLYSSFGKHSDFIIFSYTEDDPRTFGQLQLVNCSAINGQWLALEAKEKQDKGQFSLFVQN</sequence>
<dbReference type="InterPro" id="IPR027417">
    <property type="entry name" value="P-loop_NTPase"/>
</dbReference>
<proteinExistence type="inferred from homology"/>
<dbReference type="FunFam" id="3.40.50.300:FF:000578">
    <property type="entry name" value="probable ATP-dependent RNA helicase DHX35"/>
    <property type="match status" value="1"/>
</dbReference>
<dbReference type="GO" id="GO:0016787">
    <property type="term" value="F:hydrolase activity"/>
    <property type="evidence" value="ECO:0007669"/>
    <property type="project" value="UniProtKB-KW"/>
</dbReference>
<dbReference type="EC" id="3.6.4.13" evidence="2"/>
<evidence type="ECO:0000313" key="12">
    <source>
        <dbReference type="Proteomes" id="UP001165122"/>
    </source>
</evidence>
<dbReference type="EMBL" id="BRXW01000162">
    <property type="protein sequence ID" value="GMI11399.1"/>
    <property type="molecule type" value="Genomic_DNA"/>
</dbReference>
<dbReference type="InterPro" id="IPR011545">
    <property type="entry name" value="DEAD/DEAH_box_helicase_dom"/>
</dbReference>
<organism evidence="11 12">
    <name type="scientific">Triparma laevis f. longispina</name>
    <dbReference type="NCBI Taxonomy" id="1714387"/>
    <lineage>
        <taxon>Eukaryota</taxon>
        <taxon>Sar</taxon>
        <taxon>Stramenopiles</taxon>
        <taxon>Ochrophyta</taxon>
        <taxon>Bolidophyceae</taxon>
        <taxon>Parmales</taxon>
        <taxon>Triparmaceae</taxon>
        <taxon>Triparma</taxon>
    </lineage>
</organism>
<comment type="catalytic activity">
    <reaction evidence="7">
        <text>ATP + H2O = ADP + phosphate + H(+)</text>
        <dbReference type="Rhea" id="RHEA:13065"/>
        <dbReference type="ChEBI" id="CHEBI:15377"/>
        <dbReference type="ChEBI" id="CHEBI:15378"/>
        <dbReference type="ChEBI" id="CHEBI:30616"/>
        <dbReference type="ChEBI" id="CHEBI:43474"/>
        <dbReference type="ChEBI" id="CHEBI:456216"/>
        <dbReference type="EC" id="3.6.4.13"/>
    </reaction>
</comment>
<dbReference type="PANTHER" id="PTHR18934">
    <property type="entry name" value="ATP-DEPENDENT RNA HELICASE"/>
    <property type="match status" value="1"/>
</dbReference>
<dbReference type="GO" id="GO:0005524">
    <property type="term" value="F:ATP binding"/>
    <property type="evidence" value="ECO:0007669"/>
    <property type="project" value="UniProtKB-KW"/>
</dbReference>
<evidence type="ECO:0000259" key="10">
    <source>
        <dbReference type="PROSITE" id="PS51194"/>
    </source>
</evidence>
<gene>
    <name evidence="11" type="ORF">TrLO_g5158</name>
</gene>
<dbReference type="AlphaFoldDB" id="A0A9W7FG10"/>
<dbReference type="GO" id="GO:0003724">
    <property type="term" value="F:RNA helicase activity"/>
    <property type="evidence" value="ECO:0007669"/>
    <property type="project" value="UniProtKB-EC"/>
</dbReference>
<dbReference type="PANTHER" id="PTHR18934:SF136">
    <property type="entry name" value="ATP-DEPENDENT RNA HELICASE DHX35-RELATED"/>
    <property type="match status" value="1"/>
</dbReference>
<keyword evidence="5" id="KW-0347">Helicase</keyword>
<evidence type="ECO:0000256" key="5">
    <source>
        <dbReference type="ARBA" id="ARBA00022806"/>
    </source>
</evidence>